<reference evidence="2 3" key="1">
    <citation type="submission" date="2016-11" db="EMBL/GenBank/DDBJ databases">
        <authorList>
            <person name="Jaros S."/>
            <person name="Januszkiewicz K."/>
            <person name="Wedrychowicz H."/>
        </authorList>
    </citation>
    <scope>NUCLEOTIDE SEQUENCE [LARGE SCALE GENOMIC DNA]</scope>
    <source>
        <strain evidence="2 3">DSM 21864</strain>
    </source>
</reference>
<feature type="binding site" evidence="1">
    <location>
        <position position="271"/>
    </location>
    <ligand>
        <name>Mg(2+)</name>
        <dbReference type="ChEBI" id="CHEBI:18420"/>
        <label>1</label>
    </ligand>
</feature>
<accession>A0A1M6LUT0</accession>
<dbReference type="SUPFAM" id="SSF101478">
    <property type="entry name" value="ADP-ribosylglycohydrolase"/>
    <property type="match status" value="1"/>
</dbReference>
<feature type="binding site" evidence="1">
    <location>
        <position position="273"/>
    </location>
    <ligand>
        <name>Mg(2+)</name>
        <dbReference type="ChEBI" id="CHEBI:18420"/>
        <label>1</label>
    </ligand>
</feature>
<feature type="binding site" evidence="1">
    <location>
        <position position="58"/>
    </location>
    <ligand>
        <name>Mg(2+)</name>
        <dbReference type="ChEBI" id="CHEBI:18420"/>
        <label>1</label>
    </ligand>
</feature>
<keyword evidence="2" id="KW-0378">Hydrolase</keyword>
<keyword evidence="3" id="KW-1185">Reference proteome</keyword>
<dbReference type="STRING" id="1121298.SAMN05444401_3791"/>
<dbReference type="OrthoDB" id="9761704at2"/>
<comment type="cofactor">
    <cofactor evidence="1">
        <name>Mg(2+)</name>
        <dbReference type="ChEBI" id="CHEBI:18420"/>
    </cofactor>
    <text evidence="1">Binds 2 magnesium ions per subunit.</text>
</comment>
<organism evidence="2 3">
    <name type="scientific">Clostridium amylolyticum</name>
    <dbReference type="NCBI Taxonomy" id="1121298"/>
    <lineage>
        <taxon>Bacteria</taxon>
        <taxon>Bacillati</taxon>
        <taxon>Bacillota</taxon>
        <taxon>Clostridia</taxon>
        <taxon>Eubacteriales</taxon>
        <taxon>Clostridiaceae</taxon>
        <taxon>Clostridium</taxon>
    </lineage>
</organism>
<dbReference type="AlphaFoldDB" id="A0A1M6LUT0"/>
<dbReference type="GO" id="GO:0046872">
    <property type="term" value="F:metal ion binding"/>
    <property type="evidence" value="ECO:0007669"/>
    <property type="project" value="UniProtKB-KW"/>
</dbReference>
<keyword evidence="1" id="KW-0460">Magnesium</keyword>
<evidence type="ECO:0000313" key="2">
    <source>
        <dbReference type="EMBL" id="SHJ74944.1"/>
    </source>
</evidence>
<dbReference type="EMBL" id="FQZO01000007">
    <property type="protein sequence ID" value="SHJ74944.1"/>
    <property type="molecule type" value="Genomic_DNA"/>
</dbReference>
<dbReference type="PANTHER" id="PTHR16222">
    <property type="entry name" value="ADP-RIBOSYLGLYCOHYDROLASE"/>
    <property type="match status" value="1"/>
</dbReference>
<gene>
    <name evidence="2" type="ORF">SAMN05444401_3791</name>
</gene>
<dbReference type="PANTHER" id="PTHR16222:SF12">
    <property type="entry name" value="ADP-RIBOSYLGLYCOHYDROLASE-RELATED"/>
    <property type="match status" value="1"/>
</dbReference>
<evidence type="ECO:0000256" key="1">
    <source>
        <dbReference type="PIRSR" id="PIRSR605502-1"/>
    </source>
</evidence>
<dbReference type="InterPro" id="IPR005502">
    <property type="entry name" value="Ribosyl_crysJ1"/>
</dbReference>
<feature type="binding site" evidence="1">
    <location>
        <position position="59"/>
    </location>
    <ligand>
        <name>Mg(2+)</name>
        <dbReference type="ChEBI" id="CHEBI:18420"/>
        <label>1</label>
    </ligand>
</feature>
<feature type="binding site" evidence="1">
    <location>
        <position position="60"/>
    </location>
    <ligand>
        <name>Mg(2+)</name>
        <dbReference type="ChEBI" id="CHEBI:18420"/>
        <label>1</label>
    </ligand>
</feature>
<protein>
    <submittedName>
        <fullName evidence="2">ADP-ribosylglycohydrolase</fullName>
    </submittedName>
</protein>
<keyword evidence="1" id="KW-0479">Metal-binding</keyword>
<dbReference type="InterPro" id="IPR050792">
    <property type="entry name" value="ADP-ribosylglycohydrolase"/>
</dbReference>
<dbReference type="InterPro" id="IPR036705">
    <property type="entry name" value="Ribosyl_crysJ1_sf"/>
</dbReference>
<dbReference type="Proteomes" id="UP000184080">
    <property type="component" value="Unassembled WGS sequence"/>
</dbReference>
<name>A0A1M6LUT0_9CLOT</name>
<feature type="binding site" evidence="1">
    <location>
        <position position="274"/>
    </location>
    <ligand>
        <name>Mg(2+)</name>
        <dbReference type="ChEBI" id="CHEBI:18420"/>
        <label>1</label>
    </ligand>
</feature>
<dbReference type="RefSeq" id="WP_073010435.1">
    <property type="nucleotide sequence ID" value="NZ_FQZO01000007.1"/>
</dbReference>
<sequence length="328" mass="35565">MLSRNDLINNRELALDKALGALSGLAIGDSFGDASRNQENQMKYGITTDFNKGASWSTDDTEFALLTAKIVIDSKGDFTTEDVVKAWLENVAVQDDFPRGGSSEIEGARNIKRGIMPPYSGMYNSYYNSDGSAMRISPIGIICAGDPKKAAELAEIDACISHYREGIWGAQAVAAAVSVAMVDGTIDEIIEAAISVIPKDSWLYYTINRALEIVEEQKGDFFNSWMVLHDELWTSYKAIVPEAVASAFGVLKLVNKDFKSGVIAAGNFGRDADTIGAIVGAILGAKYGAKNMPEKWIEKTRYPSGTCLSFTKGLDIKELSENLADLIK</sequence>
<dbReference type="Gene3D" id="1.10.4080.10">
    <property type="entry name" value="ADP-ribosylation/Crystallin J1"/>
    <property type="match status" value="1"/>
</dbReference>
<proteinExistence type="predicted"/>
<evidence type="ECO:0000313" key="3">
    <source>
        <dbReference type="Proteomes" id="UP000184080"/>
    </source>
</evidence>
<dbReference type="GO" id="GO:0016787">
    <property type="term" value="F:hydrolase activity"/>
    <property type="evidence" value="ECO:0007669"/>
    <property type="project" value="UniProtKB-KW"/>
</dbReference>
<dbReference type="Pfam" id="PF03747">
    <property type="entry name" value="ADP_ribosyl_GH"/>
    <property type="match status" value="1"/>
</dbReference>